<organism evidence="3 4">
    <name type="scientific">Natronosalvus hydrolyticus</name>
    <dbReference type="NCBI Taxonomy" id="2979988"/>
    <lineage>
        <taxon>Archaea</taxon>
        <taxon>Methanobacteriati</taxon>
        <taxon>Methanobacteriota</taxon>
        <taxon>Stenosarchaea group</taxon>
        <taxon>Halobacteria</taxon>
        <taxon>Halobacteriales</taxon>
        <taxon>Natrialbaceae</taxon>
        <taxon>Natronosalvus</taxon>
    </lineage>
</organism>
<reference evidence="3 4" key="1">
    <citation type="submission" date="2022-09" db="EMBL/GenBank/DDBJ databases">
        <title>Enrichment on poylsaccharides allowed isolation of novel metabolic and taxonomic groups of Haloarchaea.</title>
        <authorList>
            <person name="Sorokin D.Y."/>
            <person name="Elcheninov A.G."/>
            <person name="Khizhniak T.V."/>
            <person name="Kolganova T.V."/>
            <person name="Kublanov I.V."/>
        </authorList>
    </citation>
    <scope>NUCLEOTIDE SEQUENCE [LARGE SCALE GENOMIC DNA]</scope>
    <source>
        <strain evidence="3 4">AArc-curdl1</strain>
    </source>
</reference>
<dbReference type="EMBL" id="JAOPJZ010000004">
    <property type="protein sequence ID" value="MCU4751944.1"/>
    <property type="molecule type" value="Genomic_DNA"/>
</dbReference>
<comment type="caution">
    <text evidence="3">The sequence shown here is derived from an EMBL/GenBank/DDBJ whole genome shotgun (WGS) entry which is preliminary data.</text>
</comment>
<gene>
    <name evidence="3" type="ORF">OB919_08100</name>
</gene>
<evidence type="ECO:0000256" key="1">
    <source>
        <dbReference type="SAM" id="MobiDB-lite"/>
    </source>
</evidence>
<evidence type="ECO:0000259" key="2">
    <source>
        <dbReference type="Pfam" id="PF01935"/>
    </source>
</evidence>
<evidence type="ECO:0000313" key="4">
    <source>
        <dbReference type="Proteomes" id="UP001321047"/>
    </source>
</evidence>
<feature type="domain" description="Helicase HerA central" evidence="2">
    <location>
        <begin position="225"/>
        <end position="339"/>
    </location>
</feature>
<dbReference type="SUPFAM" id="SSF52540">
    <property type="entry name" value="P-loop containing nucleoside triphosphate hydrolases"/>
    <property type="match status" value="1"/>
</dbReference>
<dbReference type="GO" id="GO:0005524">
    <property type="term" value="F:ATP binding"/>
    <property type="evidence" value="ECO:0007669"/>
    <property type="project" value="UniProtKB-KW"/>
</dbReference>
<dbReference type="InterPro" id="IPR002789">
    <property type="entry name" value="HerA_central"/>
</dbReference>
<name>A0AAP3E771_9EURY</name>
<dbReference type="RefSeq" id="WP_342808231.1">
    <property type="nucleotide sequence ID" value="NZ_JAOPJZ010000004.1"/>
</dbReference>
<proteinExistence type="predicted"/>
<dbReference type="InterPro" id="IPR051162">
    <property type="entry name" value="T4SS_component"/>
</dbReference>
<dbReference type="Gene3D" id="3.40.50.300">
    <property type="entry name" value="P-loop containing nucleotide triphosphate hydrolases"/>
    <property type="match status" value="2"/>
</dbReference>
<dbReference type="PANTHER" id="PTHR30121">
    <property type="entry name" value="UNCHARACTERIZED PROTEIN YJGR-RELATED"/>
    <property type="match status" value="1"/>
</dbReference>
<sequence>MSDQDRPDSKDMEAYLDELGGSFEVTDADPERSGRRIGHVTASDGLQIGMDEHEVKAFVTTENRQNDVHVGDYVGVPFPKFSDDDEDLPENVLFTAVSGLEYDMETTLRDLSDIPGIQPDFEINEDDYPLIAQLDPITILRHERASEGDVVIDRGAVDQIPKPFESVELIEDKEYLFRGLNLPDHGIPLGHVAVSGDPVPRSMEKPLVYHFPNPDPSETEEPALWRHLLIAGSTGKGKTHTCKNILRQFAGGHGGPAYTVEDKHGTETTKELCTVILDPENEYAELANNPDPSELTPDDREVLDNADQQGFRVGGVDDLVAFIPVVNQVNPPSTAATNEIEFGIPFAVVKNRPDLLIPYSAQGPTRNAISRVVGGYFSTLDNDSDARYDDFMTWVRANEHEFTDDGEIHPQSWSAMMGRLSQRSFNDVFDQGQSLLEIEHEMFRPGRVSVIPTDHLTGPKERLVMMSLLAHIVDNKLDDQNPSEQVKHTPLLLVVDEAHNYLASRATTQQEYIVDRFVEAAKQGRKQRLGLGMVTQNPADIDEEIRNQTNTRIYLGLEDEVVDKIEIPRGFSDRIPLFGKGQMMIKAPDVQPTEVLGLPVCLTQHSS</sequence>
<dbReference type="InterPro" id="IPR027417">
    <property type="entry name" value="P-loop_NTPase"/>
</dbReference>
<evidence type="ECO:0000313" key="3">
    <source>
        <dbReference type="EMBL" id="MCU4751944.1"/>
    </source>
</evidence>
<feature type="region of interest" description="Disordered" evidence="1">
    <location>
        <begin position="1"/>
        <end position="36"/>
    </location>
</feature>
<dbReference type="Proteomes" id="UP001321047">
    <property type="component" value="Unassembled WGS sequence"/>
</dbReference>
<dbReference type="AlphaFoldDB" id="A0AAP3E771"/>
<keyword evidence="3" id="KW-0547">Nucleotide-binding</keyword>
<feature type="compositionally biased region" description="Basic and acidic residues" evidence="1">
    <location>
        <begin position="1"/>
        <end position="13"/>
    </location>
</feature>
<keyword evidence="4" id="KW-1185">Reference proteome</keyword>
<accession>A0AAP3E771</accession>
<dbReference type="Pfam" id="PF01935">
    <property type="entry name" value="DUF87"/>
    <property type="match status" value="1"/>
</dbReference>
<protein>
    <submittedName>
        <fullName evidence="3">ATP-binding protein</fullName>
    </submittedName>
</protein>
<dbReference type="PANTHER" id="PTHR30121:SF6">
    <property type="entry name" value="SLR6007 PROTEIN"/>
    <property type="match status" value="1"/>
</dbReference>
<keyword evidence="3" id="KW-0067">ATP-binding</keyword>